<dbReference type="Proteomes" id="UP000005222">
    <property type="component" value="Chromosome L"/>
</dbReference>
<dbReference type="HOGENOM" id="CLU_261453_0_0_1"/>
<name>G8Y9I3_PICSO</name>
<dbReference type="OrthoDB" id="4070448at2759"/>
<dbReference type="Proteomes" id="UP000005222">
    <property type="component" value="Chromosome K"/>
</dbReference>
<proteinExistence type="predicted"/>
<evidence type="ECO:0000313" key="4">
    <source>
        <dbReference type="EMBL" id="CCE85128.1"/>
    </source>
</evidence>
<accession>G8Y9I3</accession>
<feature type="compositionally biased region" description="Polar residues" evidence="1">
    <location>
        <begin position="1277"/>
        <end position="1288"/>
    </location>
</feature>
<feature type="region of interest" description="Disordered" evidence="1">
    <location>
        <begin position="1262"/>
        <end position="1299"/>
    </location>
</feature>
<evidence type="ECO:0000256" key="1">
    <source>
        <dbReference type="SAM" id="MobiDB-lite"/>
    </source>
</evidence>
<dbReference type="STRING" id="559304.G8Y9I3"/>
<feature type="domain" description="Sfi1 spindle body" evidence="2">
    <location>
        <begin position="724"/>
        <end position="1164"/>
    </location>
</feature>
<dbReference type="EMBL" id="FO082048">
    <property type="protein sequence ID" value="CCE85128.1"/>
    <property type="molecule type" value="Genomic_DNA"/>
</dbReference>
<reference evidence="5" key="2">
    <citation type="journal article" date="2012" name="G3 (Bethesda)">
        <title>Pichia sorbitophila, an interspecies yeast hybrid reveals early steps of genome resolution following polyploidization.</title>
        <authorList>
            <person name="Leh Louis V."/>
            <person name="Despons L."/>
            <person name="Friedrich A."/>
            <person name="Martin T."/>
            <person name="Durrens P."/>
            <person name="Casaregola S."/>
            <person name="Neuveglise C."/>
            <person name="Fairhead C."/>
            <person name="Marck C."/>
            <person name="Cruz J.A."/>
            <person name="Straub M.L."/>
            <person name="Kugler V."/>
            <person name="Sacerdot C."/>
            <person name="Uzunov Z."/>
            <person name="Thierry A."/>
            <person name="Weiss S."/>
            <person name="Bleykasten C."/>
            <person name="De Montigny J."/>
            <person name="Jacques N."/>
            <person name="Jung P."/>
            <person name="Lemaire M."/>
            <person name="Mallet S."/>
            <person name="Morel G."/>
            <person name="Richard G.F."/>
            <person name="Sarkar A."/>
            <person name="Savel G."/>
            <person name="Schacherer J."/>
            <person name="Seret M.L."/>
            <person name="Talla E."/>
            <person name="Samson G."/>
            <person name="Jubin C."/>
            <person name="Poulain J."/>
            <person name="Vacherie B."/>
            <person name="Barbe V."/>
            <person name="Pelletier E."/>
            <person name="Sherman D.J."/>
            <person name="Westhof E."/>
            <person name="Weissenbach J."/>
            <person name="Baret P.V."/>
            <person name="Wincker P."/>
            <person name="Gaillardin C."/>
            <person name="Dujon B."/>
            <person name="Souciet J.L."/>
        </authorList>
    </citation>
    <scope>NUCLEOTIDE SEQUENCE [LARGE SCALE GENOMIC DNA]</scope>
    <source>
        <strain evidence="5">ATCC MYA-4447 / BCRC 22081 / CBS 7064 / NBRC 10061 / NRRL Y-12695</strain>
    </source>
</reference>
<reference evidence="3" key="1">
    <citation type="submission" date="2011-10" db="EMBL/GenBank/DDBJ databases">
        <authorList>
            <person name="Genoscope - CEA"/>
        </authorList>
    </citation>
    <scope>NUCLEOTIDE SEQUENCE</scope>
</reference>
<keyword evidence="5" id="KW-1185">Reference proteome</keyword>
<dbReference type="InParanoid" id="G8Y9I3"/>
<gene>
    <name evidence="3" type="primary">Piso0_004700</name>
    <name evidence="3" type="ORF">GNLVRS01_PISO0K22648g</name>
    <name evidence="4" type="ORF">GNLVRS01_PISO0L22649g</name>
</gene>
<organism evidence="3 5">
    <name type="scientific">Pichia sorbitophila (strain ATCC MYA-4447 / BCRC 22081 / CBS 7064 / NBRC 10061 / NRRL Y-12695)</name>
    <name type="common">Hybrid yeast</name>
    <dbReference type="NCBI Taxonomy" id="559304"/>
    <lineage>
        <taxon>Eukaryota</taxon>
        <taxon>Fungi</taxon>
        <taxon>Dikarya</taxon>
        <taxon>Ascomycota</taxon>
        <taxon>Saccharomycotina</taxon>
        <taxon>Pichiomycetes</taxon>
        <taxon>Debaryomycetaceae</taxon>
        <taxon>Millerozyma</taxon>
    </lineage>
</organism>
<dbReference type="Pfam" id="PF08457">
    <property type="entry name" value="Sfi1"/>
    <property type="match status" value="1"/>
</dbReference>
<dbReference type="FunCoup" id="G8Y9I3">
    <property type="interactions" value="278"/>
</dbReference>
<dbReference type="eggNOG" id="KOG4775">
    <property type="taxonomic scope" value="Eukaryota"/>
</dbReference>
<dbReference type="InterPro" id="IPR013665">
    <property type="entry name" value="Sfi1_dom"/>
</dbReference>
<dbReference type="EMBL" id="FO082049">
    <property type="protein sequence ID" value="CCE84097.1"/>
    <property type="molecule type" value="Genomic_DNA"/>
</dbReference>
<evidence type="ECO:0000313" key="5">
    <source>
        <dbReference type="Proteomes" id="UP000005222"/>
    </source>
</evidence>
<protein>
    <submittedName>
        <fullName evidence="3">Piso0_004700 protein</fullName>
    </submittedName>
</protein>
<sequence>MQSKLANSGTMDRLLNQTVNGLCALRLYNHEDGLSDYENLLRNTVNNLLTILKYREQLYTKLNIFVDRNSIGLNPLSLICYIDKREIHRRRTETSEYEHIFKLLQDHDLDETEDKYTLENLQELVLRLQQPSRGSTDRPQDTDTSRYITKLLSDLISYFINCKYEAETILAIYLTKCMDYERAMYSDIKNILDTDPTLANISQVMSEKVEQIISQDPESEAHDAMPDLMSQVDEKVTSFPIHRSPLKFCSNDDTFQNFYTLFLQISSLKTSNRANKDVSTKRYIGLMLQLYKRSRNIESMEINDFNHKESKIKIMYKFFFDVLEGAESTLHPSLRKINESVFSELTIFPEFDPGKIVEAQSGSSEKQHTVQRMETTCPSVPAESKNIISHAQQANHRNESRGNVSSISSGKIYDDLNHLIPLLNEFNLNFDYNFPGIFYYFVNFVRKNSELISIQDERYILDVTRNVEELIKFEDEEITHDELDIKDIVLKLHELHLYLCFKNLVELPTNSSLAMRVTNAIYFKNLNKKRDFFDIWNFKLLKVSQLYYNLSNQWPDMESRFLAERFLRRWYSKNNKFNKIYTLTDIHQNNLILQQCLGDWQSKFNLIKNAGIQADCKFMKGKFLVWLKSKRERTKLWDVSVEYRSKKVLRRVFEVLSSKFENQRRIMEKASQIHEEFSARAARSLQVNIFRIWYSHMNNKYTTSEFVSPSPKPFTISELAHAKYQVSTLSEKLRILAQKERFFILQKFMSIIKLASTLKQKQSDASNISQKILLSFVFSQWIQKKNLRLLSSGIVSKKDQGLKSSCLINWHERYTENLSARNFSRSKLVRRFFSRWKLKFNLVATINNKESDFMKLSSHSSKRMALLKWRLKHAVLKVDQTSKMSSQSILFYHWLHNYNSLQFMREKADNYREQRSKGQALQYWYSNFVRTKSLTQDADVEIKRRFFKKIVAKYSRYNSAWIQNTEGSKLASNNSKFSFSDRFVLMSYFIKWKQNYDIKIQAGVQTKVRLFEDTIAFPKLKSFFLYYWVERYNQRIRKSEELERRSVQFLRRSNIKRHIYNKWLQNTMKCAELEVTSIEFHEKLMTKKFLIIWYDKLLFVETYLNDLADDFSSQKDFNKAYEMLNIWSMKYIKKIKHNNQTCEIFKERWQNVKQRSILELWVYKYRENRNSRNISDMTVDADASIVTNQSPLANKIQARNMTSKANDVEANSSYLFTPLKSRVQSPFTPAVNKSRQSPSPTKLQETTLRIKNEKIDALRKHFGRAKATSTPKRENTRNGVNDPNNSQRKSIDMNNFGFVKLSPPKDRKYETIYPPNPPVFIPDNSFLKSEREDEKLSEDNDLLSNKNEKSVIETAKRLRKITPIYIPTEEEVNNVKFSPIIKLKQKVEKHSPVEKE</sequence>
<feature type="compositionally biased region" description="Polar residues" evidence="1">
    <location>
        <begin position="1227"/>
        <end position="1247"/>
    </location>
</feature>
<feature type="region of interest" description="Disordered" evidence="1">
    <location>
        <begin position="1227"/>
        <end position="1248"/>
    </location>
</feature>
<evidence type="ECO:0000313" key="3">
    <source>
        <dbReference type="EMBL" id="CCE84097.1"/>
    </source>
</evidence>
<evidence type="ECO:0000259" key="2">
    <source>
        <dbReference type="Pfam" id="PF08457"/>
    </source>
</evidence>